<evidence type="ECO:0000256" key="7">
    <source>
        <dbReference type="ARBA" id="ARBA00048933"/>
    </source>
</evidence>
<dbReference type="EMBL" id="LT598456">
    <property type="protein sequence ID" value="SCU79870.1"/>
    <property type="molecule type" value="Genomic_DNA"/>
</dbReference>
<name>A0A1G4ISI6_9SACH</name>
<keyword evidence="12" id="KW-1185">Reference proteome</keyword>
<comment type="catalytic activity">
    <reaction evidence="7 8">
        <text>2 reduced [adrenodoxin] + NADP(+) + H(+) = 2 oxidized [adrenodoxin] + NADPH</text>
        <dbReference type="Rhea" id="RHEA:42312"/>
        <dbReference type="Rhea" id="RHEA-COMP:9998"/>
        <dbReference type="Rhea" id="RHEA-COMP:9999"/>
        <dbReference type="ChEBI" id="CHEBI:15378"/>
        <dbReference type="ChEBI" id="CHEBI:33737"/>
        <dbReference type="ChEBI" id="CHEBI:33738"/>
        <dbReference type="ChEBI" id="CHEBI:57783"/>
        <dbReference type="ChEBI" id="CHEBI:58349"/>
        <dbReference type="EC" id="1.18.1.6"/>
    </reaction>
</comment>
<dbReference type="GO" id="GO:0005743">
    <property type="term" value="C:mitochondrial inner membrane"/>
    <property type="evidence" value="ECO:0007669"/>
    <property type="project" value="EnsemblFungi"/>
</dbReference>
<keyword evidence="8" id="KW-0496">Mitochondrion</keyword>
<evidence type="ECO:0000313" key="11">
    <source>
        <dbReference type="EMBL" id="SCU79870.1"/>
    </source>
</evidence>
<keyword evidence="5 8" id="KW-0521">NADP</keyword>
<comment type="subcellular location">
    <subcellularLocation>
        <location evidence="8">Mitochondrion</location>
    </subcellularLocation>
</comment>
<evidence type="ECO:0000256" key="1">
    <source>
        <dbReference type="ARBA" id="ARBA00001974"/>
    </source>
</evidence>
<dbReference type="Proteomes" id="UP000190274">
    <property type="component" value="Chromosome B"/>
</dbReference>
<feature type="binding site" evidence="10">
    <location>
        <begin position="182"/>
        <end position="185"/>
    </location>
    <ligand>
        <name>NADP(+)</name>
        <dbReference type="ChEBI" id="CHEBI:58349"/>
    </ligand>
</feature>
<dbReference type="GO" id="GO:0006744">
    <property type="term" value="P:ubiquinone biosynthetic process"/>
    <property type="evidence" value="ECO:0007669"/>
    <property type="project" value="EnsemblFungi"/>
</dbReference>
<dbReference type="SUPFAM" id="SSF51971">
    <property type="entry name" value="Nucleotide-binding domain"/>
    <property type="match status" value="1"/>
</dbReference>
<dbReference type="OrthoDB" id="333024at2759"/>
<accession>A0A1G4ISI6</accession>
<evidence type="ECO:0000256" key="2">
    <source>
        <dbReference type="ARBA" id="ARBA00008312"/>
    </source>
</evidence>
<dbReference type="PRINTS" id="PR00419">
    <property type="entry name" value="ADXRDTASE"/>
</dbReference>
<feature type="binding site" evidence="9">
    <location>
        <position position="104"/>
    </location>
    <ligand>
        <name>FAD</name>
        <dbReference type="ChEBI" id="CHEBI:57692"/>
    </ligand>
</feature>
<comment type="cofactor">
    <cofactor evidence="1 8 9">
        <name>FAD</name>
        <dbReference type="ChEBI" id="CHEBI:57692"/>
    </cofactor>
</comment>
<evidence type="ECO:0000256" key="9">
    <source>
        <dbReference type="PIRSR" id="PIRSR000362-1"/>
    </source>
</evidence>
<organism evidence="11 12">
    <name type="scientific">Lachancea dasiensis</name>
    <dbReference type="NCBI Taxonomy" id="1072105"/>
    <lineage>
        <taxon>Eukaryota</taxon>
        <taxon>Fungi</taxon>
        <taxon>Dikarya</taxon>
        <taxon>Ascomycota</taxon>
        <taxon>Saccharomycotina</taxon>
        <taxon>Saccharomycetes</taxon>
        <taxon>Saccharomycetales</taxon>
        <taxon>Saccharomycetaceae</taxon>
        <taxon>Lachancea</taxon>
    </lineage>
</organism>
<dbReference type="PIRSF" id="PIRSF000362">
    <property type="entry name" value="FNR"/>
    <property type="match status" value="1"/>
</dbReference>
<dbReference type="EC" id="1.18.1.6" evidence="8"/>
<evidence type="ECO:0000256" key="8">
    <source>
        <dbReference type="PIRNR" id="PIRNR000362"/>
    </source>
</evidence>
<gene>
    <name evidence="11" type="ORF">LADA_0B03708G</name>
</gene>
<dbReference type="Gene3D" id="3.40.50.720">
    <property type="entry name" value="NAD(P)-binding Rossmann-like Domain"/>
    <property type="match status" value="1"/>
</dbReference>
<dbReference type="InterPro" id="IPR021163">
    <property type="entry name" value="Ferredox_Rdtase_adrenod"/>
</dbReference>
<evidence type="ECO:0000256" key="4">
    <source>
        <dbReference type="ARBA" id="ARBA00022827"/>
    </source>
</evidence>
<keyword evidence="3 8" id="KW-0285">Flavoprotein</keyword>
<evidence type="ECO:0000256" key="10">
    <source>
        <dbReference type="PIRSR" id="PIRSR000362-2"/>
    </source>
</evidence>
<evidence type="ECO:0000313" key="12">
    <source>
        <dbReference type="Proteomes" id="UP000190274"/>
    </source>
</evidence>
<dbReference type="AlphaFoldDB" id="A0A1G4ISI6"/>
<dbReference type="STRING" id="1266660.A0A1G4ISI6"/>
<proteinExistence type="inferred from homology"/>
<protein>
    <recommendedName>
        <fullName evidence="8">NADPH:adrenodoxin oxidoreductase, mitochondrial</fullName>
        <ecNumber evidence="8">1.18.1.6</ecNumber>
    </recommendedName>
</protein>
<comment type="similarity">
    <text evidence="2 8">Belongs to the ferredoxin--NADP reductase type 1 family.</text>
</comment>
<feature type="binding site" evidence="9">
    <location>
        <position position="30"/>
    </location>
    <ligand>
        <name>FAD</name>
        <dbReference type="ChEBI" id="CHEBI:57692"/>
    </ligand>
</feature>
<sequence>MPFLYFRNTFGLRYLSTARKSVSVIGSGPSGFYTVCRLLSKSTVPLDVTLWEKLIVPFGLSRYGVAPDHPEVKNCEDTFSRCAEEFRIPNKAGHHFRFMGNVNIGEDLKLRQLLETQDAVILSYGCGGDRRLGIPGEKDTHGVFTSREIVNWYNGHPEFSGNKDTLSSFDWSRVRKVGIIGNGNVALDITRILLSNRIPEIWSQTDINLEALRALNQAPIEQVKLIARRDFQHSKFTNKEFRELWELEKYGIKGIIRPEFFDVTKFDMAGADRVFKRRVEMVSEYLLPFDQRTKKSYKKNKPPSTGVTKTWELDFLKTPLKINSDSQGRLQSVTLCENSLTSDNQVKQHHDETLEYDVDVLITSLGYGSSPLEEFVPLNIGFGSNRVTNTNGHVLDTNGSMVPGLFAAGWIRKGSSGVIASTMADAFQVADAVIAELESGALPKTKALDVSGLKYTTWEDWQKIDNEERKQGILEGKPRSKMLSASEMLEFLDSTK</sequence>
<dbReference type="GO" id="GO:0004324">
    <property type="term" value="F:ferredoxin-NADP+ reductase activity"/>
    <property type="evidence" value="ECO:0007669"/>
    <property type="project" value="EnsemblFungi"/>
</dbReference>
<keyword evidence="6 8" id="KW-0560">Oxidoreductase</keyword>
<dbReference type="InterPro" id="IPR036188">
    <property type="entry name" value="FAD/NAD-bd_sf"/>
</dbReference>
<dbReference type="PANTHER" id="PTHR48467">
    <property type="entry name" value="GLUTAMATE SYNTHASE 1 [NADH], CHLOROPLASTIC-LIKE"/>
    <property type="match status" value="1"/>
</dbReference>
<feature type="binding site" evidence="9">
    <location>
        <position position="410"/>
    </location>
    <ligand>
        <name>FAD</name>
        <dbReference type="ChEBI" id="CHEBI:57692"/>
    </ligand>
</feature>
<dbReference type="InterPro" id="IPR055275">
    <property type="entry name" value="Ferredox_Rdtase"/>
</dbReference>
<dbReference type="GO" id="GO:0006879">
    <property type="term" value="P:intracellular iron ion homeostasis"/>
    <property type="evidence" value="ECO:0007669"/>
    <property type="project" value="EnsemblFungi"/>
</dbReference>
<feature type="binding site" evidence="9">
    <location>
        <begin position="417"/>
        <end position="419"/>
    </location>
    <ligand>
        <name>FAD</name>
        <dbReference type="ChEBI" id="CHEBI:57692"/>
    </ligand>
</feature>
<feature type="binding site" evidence="9">
    <location>
        <position position="52"/>
    </location>
    <ligand>
        <name>FAD</name>
        <dbReference type="ChEBI" id="CHEBI:57692"/>
    </ligand>
</feature>
<keyword evidence="4 8" id="KW-0274">FAD</keyword>
<reference evidence="12" key="1">
    <citation type="submission" date="2016-03" db="EMBL/GenBank/DDBJ databases">
        <authorList>
            <person name="Devillers H."/>
        </authorList>
    </citation>
    <scope>NUCLEOTIDE SEQUENCE [LARGE SCALE GENOMIC DNA]</scope>
</reference>
<dbReference type="PANTHER" id="PTHR48467:SF1">
    <property type="entry name" value="GLUTAMATE SYNTHASE 1 [NADH], CHLOROPLASTIC-LIKE"/>
    <property type="match status" value="1"/>
</dbReference>
<feature type="binding site" evidence="10">
    <location>
        <position position="417"/>
    </location>
    <ligand>
        <name>NADP(+)</name>
        <dbReference type="ChEBI" id="CHEBI:58349"/>
    </ligand>
</feature>
<feature type="binding site" evidence="10">
    <location>
        <position position="240"/>
    </location>
    <ligand>
        <name>NADP(+)</name>
        <dbReference type="ChEBI" id="CHEBI:58349"/>
    </ligand>
</feature>
<evidence type="ECO:0000256" key="5">
    <source>
        <dbReference type="ARBA" id="ARBA00022857"/>
    </source>
</evidence>
<evidence type="ECO:0000256" key="6">
    <source>
        <dbReference type="ARBA" id="ARBA00023002"/>
    </source>
</evidence>
<dbReference type="Gene3D" id="3.50.50.60">
    <property type="entry name" value="FAD/NAD(P)-binding domain"/>
    <property type="match status" value="1"/>
</dbReference>
<feature type="binding site" evidence="10">
    <location>
        <begin position="228"/>
        <end position="229"/>
    </location>
    <ligand>
        <name>NADP(+)</name>
        <dbReference type="ChEBI" id="CHEBI:58349"/>
    </ligand>
</feature>
<evidence type="ECO:0000256" key="3">
    <source>
        <dbReference type="ARBA" id="ARBA00022630"/>
    </source>
</evidence>
<feature type="binding site" evidence="9">
    <location>
        <position position="60"/>
    </location>
    <ligand>
        <name>FAD</name>
        <dbReference type="ChEBI" id="CHEBI:57692"/>
    </ligand>
</feature>